<feature type="compositionally biased region" description="Polar residues" evidence="1">
    <location>
        <begin position="75"/>
        <end position="94"/>
    </location>
</feature>
<evidence type="ECO:0000256" key="1">
    <source>
        <dbReference type="SAM" id="MobiDB-lite"/>
    </source>
</evidence>
<keyword evidence="3" id="KW-1185">Reference proteome</keyword>
<organism evidence="2 3">
    <name type="scientific">Rubroshorea leprosula</name>
    <dbReference type="NCBI Taxonomy" id="152421"/>
    <lineage>
        <taxon>Eukaryota</taxon>
        <taxon>Viridiplantae</taxon>
        <taxon>Streptophyta</taxon>
        <taxon>Embryophyta</taxon>
        <taxon>Tracheophyta</taxon>
        <taxon>Spermatophyta</taxon>
        <taxon>Magnoliopsida</taxon>
        <taxon>eudicotyledons</taxon>
        <taxon>Gunneridae</taxon>
        <taxon>Pentapetalae</taxon>
        <taxon>rosids</taxon>
        <taxon>malvids</taxon>
        <taxon>Malvales</taxon>
        <taxon>Dipterocarpaceae</taxon>
        <taxon>Rubroshorea</taxon>
    </lineage>
</organism>
<feature type="region of interest" description="Disordered" evidence="1">
    <location>
        <begin position="48"/>
        <end position="103"/>
    </location>
</feature>
<evidence type="ECO:0000313" key="2">
    <source>
        <dbReference type="EMBL" id="GKU89987.1"/>
    </source>
</evidence>
<comment type="caution">
    <text evidence="2">The sequence shown here is derived from an EMBL/GenBank/DDBJ whole genome shotgun (WGS) entry which is preliminary data.</text>
</comment>
<proteinExistence type="predicted"/>
<protein>
    <submittedName>
        <fullName evidence="2">Uncharacterized protein</fullName>
    </submittedName>
</protein>
<dbReference type="AlphaFoldDB" id="A0AAV5HW98"/>
<sequence>MGSACCVAARERTIPSRTQSQPLHRNITCSPSWSFRWDNRRRVAGEIQEPSYQGSHGISRDVSMEMKGVLGSGRGNLSDQGSPLENYGTPTSEKSPAHEGGRNLLTPHSGISCEFQWQIIIVVLVMSMHDFIRNKNRVYMHLFCSPSFI</sequence>
<dbReference type="Proteomes" id="UP001054252">
    <property type="component" value="Unassembled WGS sequence"/>
</dbReference>
<dbReference type="EMBL" id="BPVZ01000004">
    <property type="protein sequence ID" value="GKU89987.1"/>
    <property type="molecule type" value="Genomic_DNA"/>
</dbReference>
<dbReference type="PANTHER" id="PTHR31150:SF32">
    <property type="entry name" value="RING_U-BOX SUPERFAMILY PROTEIN"/>
    <property type="match status" value="1"/>
</dbReference>
<name>A0AAV5HW98_9ROSI</name>
<dbReference type="PANTHER" id="PTHR31150">
    <property type="entry name" value="EXPRESSED PROTEIN"/>
    <property type="match status" value="1"/>
</dbReference>
<reference evidence="2 3" key="1">
    <citation type="journal article" date="2021" name="Commun. Biol.">
        <title>The genome of Shorea leprosula (Dipterocarpaceae) highlights the ecological relevance of drought in aseasonal tropical rainforests.</title>
        <authorList>
            <person name="Ng K.K.S."/>
            <person name="Kobayashi M.J."/>
            <person name="Fawcett J.A."/>
            <person name="Hatakeyama M."/>
            <person name="Paape T."/>
            <person name="Ng C.H."/>
            <person name="Ang C.C."/>
            <person name="Tnah L.H."/>
            <person name="Lee C.T."/>
            <person name="Nishiyama T."/>
            <person name="Sese J."/>
            <person name="O'Brien M.J."/>
            <person name="Copetti D."/>
            <person name="Mohd Noor M.I."/>
            <person name="Ong R.C."/>
            <person name="Putra M."/>
            <person name="Sireger I.Z."/>
            <person name="Indrioko S."/>
            <person name="Kosugi Y."/>
            <person name="Izuno A."/>
            <person name="Isagi Y."/>
            <person name="Lee S.L."/>
            <person name="Shimizu K.K."/>
        </authorList>
    </citation>
    <scope>NUCLEOTIDE SEQUENCE [LARGE SCALE GENOMIC DNA]</scope>
    <source>
        <strain evidence="2">214</strain>
    </source>
</reference>
<accession>A0AAV5HW98</accession>
<gene>
    <name evidence="2" type="ORF">SLEP1_g4051</name>
</gene>
<evidence type="ECO:0000313" key="3">
    <source>
        <dbReference type="Proteomes" id="UP001054252"/>
    </source>
</evidence>